<keyword evidence="1" id="KW-0808">Transferase</keyword>
<evidence type="ECO:0000313" key="7">
    <source>
        <dbReference type="EMBL" id="WZL69747.1"/>
    </source>
</evidence>
<feature type="domain" description="Thiamine pyrophosphate enzyme N-terminal TPP-binding" evidence="6">
    <location>
        <begin position="12"/>
        <end position="121"/>
    </location>
</feature>
<dbReference type="Gene3D" id="3.40.50.970">
    <property type="match status" value="2"/>
</dbReference>
<dbReference type="EMBL" id="CP121687">
    <property type="protein sequence ID" value="WZL69747.1"/>
    <property type="molecule type" value="Genomic_DNA"/>
</dbReference>
<organism evidence="7 8">
    <name type="scientific">Defluviitalea saccharophila</name>
    <dbReference type="NCBI Taxonomy" id="879970"/>
    <lineage>
        <taxon>Bacteria</taxon>
        <taxon>Bacillati</taxon>
        <taxon>Bacillota</taxon>
        <taxon>Clostridia</taxon>
        <taxon>Lachnospirales</taxon>
        <taxon>Defluviitaleaceae</taxon>
        <taxon>Defluviitalea</taxon>
    </lineage>
</organism>
<dbReference type="RefSeq" id="WP_341876736.1">
    <property type="nucleotide sequence ID" value="NZ_CP121687.1"/>
</dbReference>
<proteinExistence type="predicted"/>
<evidence type="ECO:0000256" key="3">
    <source>
        <dbReference type="ARBA" id="ARBA00022842"/>
    </source>
</evidence>
<dbReference type="SUPFAM" id="SSF52518">
    <property type="entry name" value="Thiamin diphosphate-binding fold (THDP-binding)"/>
    <property type="match status" value="2"/>
</dbReference>
<evidence type="ECO:0000313" key="8">
    <source>
        <dbReference type="Proteomes" id="UP001486565"/>
    </source>
</evidence>
<dbReference type="InterPro" id="IPR004433">
    <property type="entry name" value="MenaQ_synth_MenD"/>
</dbReference>
<accession>A0ABZ2Y315</accession>
<gene>
    <name evidence="7" type="ORF">QBE51_13320</name>
</gene>
<evidence type="ECO:0000256" key="2">
    <source>
        <dbReference type="ARBA" id="ARBA00022723"/>
    </source>
</evidence>
<dbReference type="Proteomes" id="UP001486565">
    <property type="component" value="Chromosome"/>
</dbReference>
<evidence type="ECO:0000256" key="1">
    <source>
        <dbReference type="ARBA" id="ARBA00022679"/>
    </source>
</evidence>
<dbReference type="PANTHER" id="PTHR42916:SF1">
    <property type="entry name" value="PROTEIN PHYLLO, CHLOROPLASTIC"/>
    <property type="match status" value="1"/>
</dbReference>
<keyword evidence="2" id="KW-0479">Metal-binding</keyword>
<keyword evidence="4" id="KW-0786">Thiamine pyrophosphate</keyword>
<dbReference type="Pfam" id="PF02776">
    <property type="entry name" value="TPP_enzyme_N"/>
    <property type="match status" value="1"/>
</dbReference>
<protein>
    <submittedName>
        <fullName evidence="7">Thiamine pyrophosphate-binding protein</fullName>
    </submittedName>
</protein>
<dbReference type="InterPro" id="IPR029061">
    <property type="entry name" value="THDP-binding"/>
</dbReference>
<keyword evidence="3" id="KW-0460">Magnesium</keyword>
<dbReference type="PIRSF" id="PIRSF004983">
    <property type="entry name" value="MenD"/>
    <property type="match status" value="1"/>
</dbReference>
<evidence type="ECO:0000256" key="5">
    <source>
        <dbReference type="ARBA" id="ARBA00023211"/>
    </source>
</evidence>
<dbReference type="InterPro" id="IPR012001">
    <property type="entry name" value="Thiamin_PyroP_enz_TPP-bd_dom"/>
</dbReference>
<evidence type="ECO:0000256" key="4">
    <source>
        <dbReference type="ARBA" id="ARBA00023052"/>
    </source>
</evidence>
<reference evidence="7 8" key="1">
    <citation type="submission" date="2023-03" db="EMBL/GenBank/DDBJ databases">
        <title>Novel Species.</title>
        <authorList>
            <person name="Ma S."/>
        </authorList>
    </citation>
    <scope>NUCLEOTIDE SEQUENCE [LARGE SCALE GENOMIC DNA]</scope>
    <source>
        <strain evidence="7 8">LIND6LT2</strain>
    </source>
</reference>
<name>A0ABZ2Y315_9FIRM</name>
<sequence length="580" mass="65194">MKKYYTDEKNVQILIALLKEHGIKKVIASPGTANVTFVRSVQNDPFFEIYSSVDERSAAYIACGLAAESGEAVVLSCTGATASRNYMPGLTEAYYRKLPILAVTATQEIAKVGHLVAQVLDRSVMPKDVVRHSVHLPVVKDDTDWWDCEIKVNNAILELSRHGGGPVHINLSMDYRFSFNTERLPKVRVIRRITKQSIEFPSMPKGKVAVFVGSHTKMNKNQIDALERFCESNNAVVFCDHTSGYKGKYCVIHSLSSSQRLSDNDILRPDLLIHIGEITGDYSVNNLVGKQVWRVSEDGELRDTFGKLSYIFEMPEQDFFEYYIKNEVCDASYLKICNDYLEQLYNEIPELPFSNIWIAKKIHELVPQNSVIHFGILNSLRAWNFFALPQSVDSNSNVGGFGIDGCLSSLIGASFVNKDKLYFCIIGDLAFFYDMNVLGNRHIGNNLRILLVNNGIGAEFKNFNNVAAQFGESANDFIAAGGHFGNKSHTLVKNYCESLGFEYLSASNKTEFEQVYERFLTSQILDKPILLEIFTNSEDESKALEIITSINATVKGRTKATLRNVLGDDNIRNLKKIIKW</sequence>
<dbReference type="Gene3D" id="3.40.50.1220">
    <property type="entry name" value="TPP-binding domain"/>
    <property type="match status" value="1"/>
</dbReference>
<dbReference type="PANTHER" id="PTHR42916">
    <property type="entry name" value="2-SUCCINYL-5-ENOLPYRUVYL-6-HYDROXY-3-CYCLOHEXENE-1-CARBOXYLATE SYNTHASE"/>
    <property type="match status" value="1"/>
</dbReference>
<evidence type="ECO:0000259" key="6">
    <source>
        <dbReference type="Pfam" id="PF02776"/>
    </source>
</evidence>
<keyword evidence="8" id="KW-1185">Reference proteome</keyword>
<dbReference type="CDD" id="cd07037">
    <property type="entry name" value="TPP_PYR_MenD"/>
    <property type="match status" value="1"/>
</dbReference>
<keyword evidence="5" id="KW-0464">Manganese</keyword>